<name>A0A6G9Y0W7_NOCBR</name>
<evidence type="ECO:0000313" key="1">
    <source>
        <dbReference type="EMBL" id="QIS06760.1"/>
    </source>
</evidence>
<reference evidence="1 2" key="1">
    <citation type="journal article" date="2019" name="ACS Chem. Biol.">
        <title>Identification and Mobilization of a Cryptic Antibiotic Biosynthesis Gene Locus from a Human-Pathogenic Nocardia Isolate.</title>
        <authorList>
            <person name="Herisse M."/>
            <person name="Ishida K."/>
            <person name="Porter J.L."/>
            <person name="Howden B."/>
            <person name="Hertweck C."/>
            <person name="Stinear T.P."/>
            <person name="Pidot S.J."/>
        </authorList>
    </citation>
    <scope>NUCLEOTIDE SEQUENCE [LARGE SCALE GENOMIC DNA]</scope>
    <source>
        <strain evidence="1 2">AUSMDU00024985</strain>
    </source>
</reference>
<dbReference type="AlphaFoldDB" id="A0A6G9Y0W7"/>
<accession>A0A6G9Y0W7</accession>
<dbReference type="Proteomes" id="UP000501705">
    <property type="component" value="Chromosome"/>
</dbReference>
<dbReference type="RefSeq" id="WP_167465775.1">
    <property type="nucleotide sequence ID" value="NZ_CP046171.1"/>
</dbReference>
<dbReference type="EMBL" id="CP046171">
    <property type="protein sequence ID" value="QIS06760.1"/>
    <property type="molecule type" value="Genomic_DNA"/>
</dbReference>
<protein>
    <recommendedName>
        <fullName evidence="3">Head-to-tail stopper</fullName>
    </recommendedName>
</protein>
<sequence length="115" mass="12497">MIAEPLGDQTILVIQRGEGVTADPLGIPAADERTTAQPGCSVQPKYSTEVIADTDFTRTVWVVYAPPTPLILALKAIDEIGYLGERYAVHGDPTPWTGEDGAVDHVRFHLRRSRG</sequence>
<organism evidence="1 2">
    <name type="scientific">Nocardia brasiliensis</name>
    <dbReference type="NCBI Taxonomy" id="37326"/>
    <lineage>
        <taxon>Bacteria</taxon>
        <taxon>Bacillati</taxon>
        <taxon>Actinomycetota</taxon>
        <taxon>Actinomycetes</taxon>
        <taxon>Mycobacteriales</taxon>
        <taxon>Nocardiaceae</taxon>
        <taxon>Nocardia</taxon>
    </lineage>
</organism>
<proteinExistence type="predicted"/>
<evidence type="ECO:0008006" key="3">
    <source>
        <dbReference type="Google" id="ProtNLM"/>
    </source>
</evidence>
<gene>
    <name evidence="1" type="ORF">F5X71_34615</name>
</gene>
<evidence type="ECO:0000313" key="2">
    <source>
        <dbReference type="Proteomes" id="UP000501705"/>
    </source>
</evidence>